<dbReference type="AlphaFoldDB" id="X6NGH9"/>
<feature type="region of interest" description="Disordered" evidence="2">
    <location>
        <begin position="149"/>
        <end position="168"/>
    </location>
</feature>
<proteinExistence type="predicted"/>
<feature type="coiled-coil region" evidence="1">
    <location>
        <begin position="465"/>
        <end position="492"/>
    </location>
</feature>
<evidence type="ECO:0000313" key="4">
    <source>
        <dbReference type="Proteomes" id="UP000023152"/>
    </source>
</evidence>
<feature type="non-terminal residue" evidence="3">
    <location>
        <position position="574"/>
    </location>
</feature>
<name>X6NGH9_RETFI</name>
<evidence type="ECO:0000256" key="1">
    <source>
        <dbReference type="SAM" id="Coils"/>
    </source>
</evidence>
<evidence type="ECO:0000313" key="3">
    <source>
        <dbReference type="EMBL" id="ETO25405.1"/>
    </source>
</evidence>
<dbReference type="EMBL" id="ASPP01008561">
    <property type="protein sequence ID" value="ETO25405.1"/>
    <property type="molecule type" value="Genomic_DNA"/>
</dbReference>
<reference evidence="3 4" key="1">
    <citation type="journal article" date="2013" name="Curr. Biol.">
        <title>The Genome of the Foraminiferan Reticulomyxa filosa.</title>
        <authorList>
            <person name="Glockner G."/>
            <person name="Hulsmann N."/>
            <person name="Schleicher M."/>
            <person name="Noegel A.A."/>
            <person name="Eichinger L."/>
            <person name="Gallinger C."/>
            <person name="Pawlowski J."/>
            <person name="Sierra R."/>
            <person name="Euteneuer U."/>
            <person name="Pillet L."/>
            <person name="Moustafa A."/>
            <person name="Platzer M."/>
            <person name="Groth M."/>
            <person name="Szafranski K."/>
            <person name="Schliwa M."/>
        </authorList>
    </citation>
    <scope>NUCLEOTIDE SEQUENCE [LARGE SCALE GENOMIC DNA]</scope>
</reference>
<keyword evidence="1" id="KW-0175">Coiled coil</keyword>
<sequence length="574" mass="69089">MRRLAEQDKQKALTLRMQRVDQIKQAKEEQIQWSIEQKLKQETQKALDKTENNQILKHLQEKQRIQNSCKLKKEQCDLNDEKLRQQLVEKAMAHLQTQASETSRIAKEVEKVEESYKKKETEEISKKKQFSQEFLEDYQRQKLQKRGVELNEKESKRAELQRVNKKAEEYQKQRNIKKTIQKQEALELARYQKNQMIEKEKQDFQSRQNELQFASTTVEKQKSEEKEFSQWAKDKLREYEDRGVKKDFYFPQFAQDKPQINSKKENKTIQRGSVPLTMNNEKVINHFIFFCYNTGLLIKYDEQNKIFNYEKLPICHSLDDFNVYSFVYIYDYIFLFGGADCKLEKTNNVYKYSMNDRTWNQCKITFPMEISSSFAILSDDTNIHVIGGFNAKGEEQKIHLSVNVEQLFEKSELLEMPEMHRRMIELKNEIMKMKLERPYIIPVEKERMNEDEKENKEVIDIPDEWKKMKTLIETFEKKLKEWNEEKKMERNEMNWDDIWSFDGELQQIKKRVLIRMDDIPPIIKTLLSDQPSIKINIKNASKDFEEITEKQKLIQQEIHETSLEKIELKKQVDE</sequence>
<comment type="caution">
    <text evidence="3">The sequence shown here is derived from an EMBL/GenBank/DDBJ whole genome shotgun (WGS) entry which is preliminary data.</text>
</comment>
<dbReference type="SUPFAM" id="SSF117281">
    <property type="entry name" value="Kelch motif"/>
    <property type="match status" value="1"/>
</dbReference>
<organism evidence="3 4">
    <name type="scientific">Reticulomyxa filosa</name>
    <dbReference type="NCBI Taxonomy" id="46433"/>
    <lineage>
        <taxon>Eukaryota</taxon>
        <taxon>Sar</taxon>
        <taxon>Rhizaria</taxon>
        <taxon>Retaria</taxon>
        <taxon>Foraminifera</taxon>
        <taxon>Monothalamids</taxon>
        <taxon>Reticulomyxidae</taxon>
        <taxon>Reticulomyxa</taxon>
    </lineage>
</organism>
<dbReference type="Gene3D" id="2.120.10.80">
    <property type="entry name" value="Kelch-type beta propeller"/>
    <property type="match status" value="1"/>
</dbReference>
<dbReference type="Proteomes" id="UP000023152">
    <property type="component" value="Unassembled WGS sequence"/>
</dbReference>
<keyword evidence="4" id="KW-1185">Reference proteome</keyword>
<protein>
    <submittedName>
        <fullName evidence="3">Uncharacterized protein</fullName>
    </submittedName>
</protein>
<dbReference type="InterPro" id="IPR015915">
    <property type="entry name" value="Kelch-typ_b-propeller"/>
</dbReference>
<evidence type="ECO:0000256" key="2">
    <source>
        <dbReference type="SAM" id="MobiDB-lite"/>
    </source>
</evidence>
<gene>
    <name evidence="3" type="ORF">RFI_11733</name>
</gene>
<accession>X6NGH9</accession>